<protein>
    <submittedName>
        <fullName evidence="3">Glycosyltransferase</fullName>
        <ecNumber evidence="3">2.4.-.-</ecNumber>
    </submittedName>
</protein>
<name>A0ABU1BPW2_9BURK</name>
<keyword evidence="3" id="KW-0808">Transferase</keyword>
<dbReference type="Pfam" id="PF00534">
    <property type="entry name" value="Glycos_transf_1"/>
    <property type="match status" value="1"/>
</dbReference>
<feature type="domain" description="Glycosyltransferase subfamily 4-like N-terminal" evidence="2">
    <location>
        <begin position="13"/>
        <end position="151"/>
    </location>
</feature>
<dbReference type="PANTHER" id="PTHR12526">
    <property type="entry name" value="GLYCOSYLTRANSFERASE"/>
    <property type="match status" value="1"/>
</dbReference>
<dbReference type="EMBL" id="JAUYVH010000006">
    <property type="protein sequence ID" value="MDQ9171047.1"/>
    <property type="molecule type" value="Genomic_DNA"/>
</dbReference>
<evidence type="ECO:0000313" key="3">
    <source>
        <dbReference type="EMBL" id="MDQ9171047.1"/>
    </source>
</evidence>
<dbReference type="CDD" id="cd03811">
    <property type="entry name" value="GT4_GT28_WabH-like"/>
    <property type="match status" value="1"/>
</dbReference>
<gene>
    <name evidence="3" type="ORF">Q8A64_11575</name>
</gene>
<organism evidence="3 4">
    <name type="scientific">Keguizhuia sedimenti</name>
    <dbReference type="NCBI Taxonomy" id="3064264"/>
    <lineage>
        <taxon>Bacteria</taxon>
        <taxon>Pseudomonadati</taxon>
        <taxon>Pseudomonadota</taxon>
        <taxon>Betaproteobacteria</taxon>
        <taxon>Burkholderiales</taxon>
        <taxon>Oxalobacteraceae</taxon>
        <taxon>Keguizhuia</taxon>
    </lineage>
</organism>
<accession>A0ABU1BPW2</accession>
<dbReference type="EC" id="2.4.-.-" evidence="3"/>
<reference evidence="3 4" key="1">
    <citation type="submission" date="2023-08" db="EMBL/GenBank/DDBJ databases">
        <title>Oxalobacteraceae gen .nov., isolated from river sludge outside the plant.</title>
        <authorList>
            <person name="Zhao S.Y."/>
        </authorList>
    </citation>
    <scope>NUCLEOTIDE SEQUENCE [LARGE SCALE GENOMIC DNA]</scope>
    <source>
        <strain evidence="3 4">R-40</strain>
    </source>
</reference>
<dbReference type="Proteomes" id="UP001225596">
    <property type="component" value="Unassembled WGS sequence"/>
</dbReference>
<feature type="domain" description="Glycosyl transferase family 1" evidence="1">
    <location>
        <begin position="164"/>
        <end position="320"/>
    </location>
</feature>
<keyword evidence="3" id="KW-0328">Glycosyltransferase</keyword>
<dbReference type="GO" id="GO:0016757">
    <property type="term" value="F:glycosyltransferase activity"/>
    <property type="evidence" value="ECO:0007669"/>
    <property type="project" value="UniProtKB-KW"/>
</dbReference>
<dbReference type="Gene3D" id="3.40.50.2000">
    <property type="entry name" value="Glycogen Phosphorylase B"/>
    <property type="match status" value="2"/>
</dbReference>
<comment type="caution">
    <text evidence="3">The sequence shown here is derived from an EMBL/GenBank/DDBJ whole genome shotgun (WGS) entry which is preliminary data.</text>
</comment>
<proteinExistence type="predicted"/>
<dbReference type="Pfam" id="PF13439">
    <property type="entry name" value="Glyco_transf_4"/>
    <property type="match status" value="1"/>
</dbReference>
<dbReference type="InterPro" id="IPR001296">
    <property type="entry name" value="Glyco_trans_1"/>
</dbReference>
<evidence type="ECO:0000259" key="2">
    <source>
        <dbReference type="Pfam" id="PF13439"/>
    </source>
</evidence>
<dbReference type="InterPro" id="IPR028098">
    <property type="entry name" value="Glyco_trans_4-like_N"/>
</dbReference>
<dbReference type="SUPFAM" id="SSF53756">
    <property type="entry name" value="UDP-Glycosyltransferase/glycogen phosphorylase"/>
    <property type="match status" value="1"/>
</dbReference>
<dbReference type="RefSeq" id="WP_338437006.1">
    <property type="nucleotide sequence ID" value="NZ_JAUYVH010000006.1"/>
</dbReference>
<evidence type="ECO:0000313" key="4">
    <source>
        <dbReference type="Proteomes" id="UP001225596"/>
    </source>
</evidence>
<sequence length="361" mass="40578">MKTFHIIGSNDLGGAENFFIRMVEALTNAGHETIAVTRGGGPIAKLFSPKVQQLHLPFASKWDYWTQWQLSHLIKKHQPAIVQSYMSRATRLTRLPKNSSAVHIARLGGYYTISGYYDHADAWVGNTRDICDYLVKQGLPVERIFHIGNFVPRPRDVSIDEVSKLRNSLQLPDNARIIFALGRMIEKKGFQDLIEAISMLARPYADQPVILVLAGDGTERSKYEALAQRLDVAEKIRFVGWQTDPIPFFKLADVFVCPSRHEPLGNILLEAWTNGLPILSTSNEGAQELIEPNRNALLVPVADPKAMAEGLARLLSLSRLELQSLVDEGYKTVNIHSEEAVVKAYIELYSKLRQMKFGKEN</sequence>
<evidence type="ECO:0000259" key="1">
    <source>
        <dbReference type="Pfam" id="PF00534"/>
    </source>
</evidence>
<keyword evidence="4" id="KW-1185">Reference proteome</keyword>